<keyword evidence="5" id="KW-0378">Hydrolase</keyword>
<dbReference type="Gene3D" id="1.10.340.70">
    <property type="match status" value="1"/>
</dbReference>
<dbReference type="InterPro" id="IPR036397">
    <property type="entry name" value="RNaseH_sf"/>
</dbReference>
<dbReference type="SUPFAM" id="SSF53098">
    <property type="entry name" value="Ribonuclease H-like"/>
    <property type="match status" value="1"/>
</dbReference>
<dbReference type="PANTHER" id="PTHR37984:SF5">
    <property type="entry name" value="PROTEIN NYNRIN-LIKE"/>
    <property type="match status" value="1"/>
</dbReference>
<dbReference type="Pfam" id="PF00078">
    <property type="entry name" value="RVT_1"/>
    <property type="match status" value="1"/>
</dbReference>
<evidence type="ECO:0000259" key="10">
    <source>
        <dbReference type="PROSITE" id="PS50994"/>
    </source>
</evidence>
<keyword evidence="1" id="KW-0808">Transferase</keyword>
<dbReference type="SUPFAM" id="SSF56672">
    <property type="entry name" value="DNA/RNA polymerases"/>
    <property type="match status" value="1"/>
</dbReference>
<feature type="region of interest" description="Disordered" evidence="7">
    <location>
        <begin position="63"/>
        <end position="134"/>
    </location>
</feature>
<dbReference type="FunFam" id="3.30.420.10:FF:000032">
    <property type="entry name" value="Retrovirus-related Pol polyprotein from transposon 297-like Protein"/>
    <property type="match status" value="1"/>
</dbReference>
<accession>A0AAN9AHQ9</accession>
<evidence type="ECO:0000256" key="2">
    <source>
        <dbReference type="ARBA" id="ARBA00022695"/>
    </source>
</evidence>
<evidence type="ECO:0000256" key="7">
    <source>
        <dbReference type="SAM" id="MobiDB-lite"/>
    </source>
</evidence>
<proteinExistence type="predicted"/>
<dbReference type="PROSITE" id="PS50994">
    <property type="entry name" value="INTEGRASE"/>
    <property type="match status" value="1"/>
</dbReference>
<dbReference type="InterPro" id="IPR038269">
    <property type="entry name" value="SCAN_sf"/>
</dbReference>
<dbReference type="Pfam" id="PF17921">
    <property type="entry name" value="Integrase_H2C2"/>
    <property type="match status" value="1"/>
</dbReference>
<dbReference type="FunFam" id="1.10.340.70:FF:000001">
    <property type="entry name" value="Retrovirus-related Pol polyprotein from transposon gypsy-like Protein"/>
    <property type="match status" value="1"/>
</dbReference>
<dbReference type="Pfam" id="PF00665">
    <property type="entry name" value="rve"/>
    <property type="match status" value="1"/>
</dbReference>
<reference evidence="11 12" key="1">
    <citation type="submission" date="2024-02" db="EMBL/GenBank/DDBJ databases">
        <title>Chromosome-scale genome assembly of the rough periwinkle Littorina saxatilis.</title>
        <authorList>
            <person name="De Jode A."/>
            <person name="Faria R."/>
            <person name="Formenti G."/>
            <person name="Sims Y."/>
            <person name="Smith T.P."/>
            <person name="Tracey A."/>
            <person name="Wood J.M.D."/>
            <person name="Zagrodzka Z.B."/>
            <person name="Johannesson K."/>
            <person name="Butlin R.K."/>
            <person name="Leder E.H."/>
        </authorList>
    </citation>
    <scope>NUCLEOTIDE SEQUENCE [LARGE SCALE GENOMIC DNA]</scope>
    <source>
        <strain evidence="11">Snail1</strain>
        <tissue evidence="11">Muscle</tissue>
    </source>
</reference>
<dbReference type="Gene3D" id="1.10.4020.10">
    <property type="entry name" value="DNA breaking-rejoining enzymes"/>
    <property type="match status" value="1"/>
</dbReference>
<dbReference type="SUPFAM" id="SSF47353">
    <property type="entry name" value="Retrovirus capsid dimerization domain-like"/>
    <property type="match status" value="1"/>
</dbReference>
<dbReference type="InterPro" id="IPR050951">
    <property type="entry name" value="Retrovirus_Pol_polyprotein"/>
</dbReference>
<dbReference type="EMBL" id="JBAMIC010004070">
    <property type="protein sequence ID" value="KAK7087165.1"/>
    <property type="molecule type" value="Genomic_DNA"/>
</dbReference>
<evidence type="ECO:0000313" key="12">
    <source>
        <dbReference type="Proteomes" id="UP001374579"/>
    </source>
</evidence>
<evidence type="ECO:0000256" key="6">
    <source>
        <dbReference type="ARBA" id="ARBA00022918"/>
    </source>
</evidence>
<dbReference type="Pfam" id="PF02023">
    <property type="entry name" value="SCAN"/>
    <property type="match status" value="1"/>
</dbReference>
<comment type="caution">
    <text evidence="11">The sequence shown here is derived from an EMBL/GenBank/DDBJ whole genome shotgun (WGS) entry which is preliminary data.</text>
</comment>
<dbReference type="InterPro" id="IPR041373">
    <property type="entry name" value="RT_RNaseH"/>
</dbReference>
<keyword evidence="2" id="KW-0548">Nucleotidyltransferase</keyword>
<feature type="compositionally biased region" description="Basic and acidic residues" evidence="7">
    <location>
        <begin position="63"/>
        <end position="108"/>
    </location>
</feature>
<evidence type="ECO:0008006" key="13">
    <source>
        <dbReference type="Google" id="ProtNLM"/>
    </source>
</evidence>
<dbReference type="Gene3D" id="3.30.70.270">
    <property type="match status" value="2"/>
</dbReference>
<dbReference type="GO" id="GO:0016787">
    <property type="term" value="F:hydrolase activity"/>
    <property type="evidence" value="ECO:0007669"/>
    <property type="project" value="UniProtKB-KW"/>
</dbReference>
<dbReference type="GO" id="GO:0004519">
    <property type="term" value="F:endonuclease activity"/>
    <property type="evidence" value="ECO:0007669"/>
    <property type="project" value="UniProtKB-KW"/>
</dbReference>
<dbReference type="PROSITE" id="PS50804">
    <property type="entry name" value="SCAN_BOX"/>
    <property type="match status" value="1"/>
</dbReference>
<dbReference type="GO" id="GO:0015074">
    <property type="term" value="P:DNA integration"/>
    <property type="evidence" value="ECO:0007669"/>
    <property type="project" value="InterPro"/>
</dbReference>
<keyword evidence="4" id="KW-0255">Endonuclease</keyword>
<evidence type="ECO:0000259" key="9">
    <source>
        <dbReference type="PROSITE" id="PS50878"/>
    </source>
</evidence>
<dbReference type="InterPro" id="IPR003309">
    <property type="entry name" value="SCAN_dom"/>
</dbReference>
<dbReference type="PANTHER" id="PTHR37984">
    <property type="entry name" value="PROTEIN CBG26694"/>
    <property type="match status" value="1"/>
</dbReference>
<evidence type="ECO:0000256" key="5">
    <source>
        <dbReference type="ARBA" id="ARBA00022801"/>
    </source>
</evidence>
<dbReference type="InterPro" id="IPR000477">
    <property type="entry name" value="RT_dom"/>
</dbReference>
<dbReference type="Gene3D" id="3.30.420.10">
    <property type="entry name" value="Ribonuclease H-like superfamily/Ribonuclease H"/>
    <property type="match status" value="1"/>
</dbReference>
<dbReference type="GO" id="GO:0003676">
    <property type="term" value="F:nucleic acid binding"/>
    <property type="evidence" value="ECO:0007669"/>
    <property type="project" value="InterPro"/>
</dbReference>
<dbReference type="CDD" id="cd01647">
    <property type="entry name" value="RT_LTR"/>
    <property type="match status" value="1"/>
</dbReference>
<evidence type="ECO:0000256" key="4">
    <source>
        <dbReference type="ARBA" id="ARBA00022759"/>
    </source>
</evidence>
<dbReference type="GO" id="GO:0003964">
    <property type="term" value="F:RNA-directed DNA polymerase activity"/>
    <property type="evidence" value="ECO:0007669"/>
    <property type="project" value="UniProtKB-KW"/>
</dbReference>
<keyword evidence="6" id="KW-0695">RNA-directed DNA polymerase</keyword>
<feature type="domain" description="Integrase catalytic" evidence="10">
    <location>
        <begin position="667"/>
        <end position="831"/>
    </location>
</feature>
<dbReference type="InterPro" id="IPR043128">
    <property type="entry name" value="Rev_trsase/Diguanyl_cyclase"/>
</dbReference>
<dbReference type="InterPro" id="IPR012337">
    <property type="entry name" value="RNaseH-like_sf"/>
</dbReference>
<dbReference type="Gene3D" id="3.10.10.10">
    <property type="entry name" value="HIV Type 1 Reverse Transcriptase, subunit A, domain 1"/>
    <property type="match status" value="1"/>
</dbReference>
<dbReference type="InterPro" id="IPR043502">
    <property type="entry name" value="DNA/RNA_pol_sf"/>
</dbReference>
<feature type="domain" description="SCAN box" evidence="8">
    <location>
        <begin position="218"/>
        <end position="287"/>
    </location>
</feature>
<evidence type="ECO:0000256" key="3">
    <source>
        <dbReference type="ARBA" id="ARBA00022722"/>
    </source>
</evidence>
<gene>
    <name evidence="11" type="ORF">V1264_021248</name>
</gene>
<sequence length="1478" mass="170039">MSEEQQVASGVTTRSKALQLTKELMEKGEMLGLTGAELREYVIEQEREAKKFELEQIQQQVEAKKLELDRAEREKQLEVEREREEKQRDRDERARDKEHEFRLEELRIQAEATRPTNSGGGNSNNSSNHTQQRDRDNYQSKLPFLEDKDDIESFIFQFEDHARANHWSNEIWLPRLTALLKGKARLAYTSLTDDERGSYELLKKALLEHFQITAETYRKKFRSRRKEQADTYKHLINDLSLFMDRWIDMSGHGSDVESLKDLFLREQLMEILPENLATYIKDREPEDINAIKKLIVRYEEARPSASKKIRDDKGSVKEKDSHRFEARKASGKYDDKSQSGKVADKDKPYFKKDIRCFHCNGPHFKRECPKLREDAGAAMDTKVKVGNSTNYDKLCGTCAEKTFTKVSKITVEGRLTTGFRDTGSTSTIVDAALVPDANFTSSVKETTLADKSTKKQLRIARVHLDTPYFVGETEVSVMDNPIYSVLIGNQMGLQGKTVEVPVYPVRDPVIVEGSAAVETRDQRKRDAALEAQISLVPQAEQLFSAADLKKEQHADESLSRLHVLAETKVTHGRVSFTHVKDVLYRQYVDKEGKEHRQVVVPRRMRSKVLRTGHDSPMAGHLGQKKTRERIWQEFFWPGIVGDIKRHCMSCDACQRTSPKGRTKRVPMGRMPVIDTAFKRVAVDLVGPIKPISASKKQYILVMVDYATRYPEAVALRDIKASTIAEALWNFWTRLGLPDEILSDRGTQFTSELMKDVQQLLAIKGLTTTPWHPQTNGLVERFNGTLKSMLKKLAMEQPEKWDEFIPALLFAYREVPQDSLGFSPFELLYGRTVKGPMQILRQLWTEEGASDEAKTTAEYVTDLRNRIEETCEIARDHLAKAALRQAHHYDRNTKRRTLEVGAKVLLLLPTKHNKLELAWRGPYAVEEKVNAFDYRIKVGRNVRTYHVNLLREYHERDKMFQAEHTPKEEEEEHIAIVVEDYDEVPNDYFADADSLKHIPTPSTKRTEFAKDVHIWEKLNRKQRKDIEDACQEFGDNLTDVPKQTTLEKCVIKMTDQKPVYVKPRPIPHSQVDVVEREVKEMLELGVIEPAASPYNSPIVLVKKADGKSIRFCNDLREVNKVVQFDAEPITDVEHLFSELSHARFFSKIDLTKGYWAVMIQEEDRDKTAFTTPLGQFRWVNMPFGLSTAGAIFNRMMRKLLLPLNRKDVHHFMDDILIATETWEQHIEAVRAVLKRLQEANLAAKPSKCFFGYEQLSYLGHEIGNGKRWPEDDKVKKIRDAKPPETKKELRAYLGTTGFYRSYIAGYSDIAAPLTDKTKKHEPEHVKWNQACQVAFDKLKEGLTNHPVVIMPDLALPYVVRTDASDRGMGAVLLQDQGKGLQPVAYASKKLNSAEQNYATVEKECLATVWGIQKFERYLYGRHFVLETDHQPLQYLQRMKPTNARLMRWALQLQPYDFTIKVIPGKDNVGADYLSRMTTA</sequence>
<dbReference type="Pfam" id="PF17917">
    <property type="entry name" value="RT_RNaseH"/>
    <property type="match status" value="1"/>
</dbReference>
<dbReference type="InterPro" id="IPR041588">
    <property type="entry name" value="Integrase_H2C2"/>
</dbReference>
<feature type="domain" description="Reverse transcriptase" evidence="9">
    <location>
        <begin position="1081"/>
        <end position="1261"/>
    </location>
</feature>
<dbReference type="InterPro" id="IPR001584">
    <property type="entry name" value="Integrase_cat-core"/>
</dbReference>
<evidence type="ECO:0000256" key="1">
    <source>
        <dbReference type="ARBA" id="ARBA00022679"/>
    </source>
</evidence>
<protein>
    <recommendedName>
        <fullName evidence="13">Reverse transcriptase</fullName>
    </recommendedName>
</protein>
<dbReference type="Proteomes" id="UP001374579">
    <property type="component" value="Unassembled WGS sequence"/>
</dbReference>
<dbReference type="CDD" id="cd09274">
    <property type="entry name" value="RNase_HI_RT_Ty3"/>
    <property type="match status" value="1"/>
</dbReference>
<keyword evidence="12" id="KW-1185">Reference proteome</keyword>
<name>A0AAN9AHQ9_9CAEN</name>
<evidence type="ECO:0000313" key="11">
    <source>
        <dbReference type="EMBL" id="KAK7087165.1"/>
    </source>
</evidence>
<organism evidence="11 12">
    <name type="scientific">Littorina saxatilis</name>
    <dbReference type="NCBI Taxonomy" id="31220"/>
    <lineage>
        <taxon>Eukaryota</taxon>
        <taxon>Metazoa</taxon>
        <taxon>Spiralia</taxon>
        <taxon>Lophotrochozoa</taxon>
        <taxon>Mollusca</taxon>
        <taxon>Gastropoda</taxon>
        <taxon>Caenogastropoda</taxon>
        <taxon>Littorinimorpha</taxon>
        <taxon>Littorinoidea</taxon>
        <taxon>Littorinidae</taxon>
        <taxon>Littorina</taxon>
    </lineage>
</organism>
<dbReference type="FunFam" id="3.30.70.270:FF:000020">
    <property type="entry name" value="Transposon Tf2-6 polyprotein-like Protein"/>
    <property type="match status" value="1"/>
</dbReference>
<dbReference type="PROSITE" id="PS50878">
    <property type="entry name" value="RT_POL"/>
    <property type="match status" value="1"/>
</dbReference>
<evidence type="ECO:0000259" key="8">
    <source>
        <dbReference type="PROSITE" id="PS50804"/>
    </source>
</evidence>
<keyword evidence="3" id="KW-0540">Nuclease</keyword>
<feature type="region of interest" description="Disordered" evidence="7">
    <location>
        <begin position="306"/>
        <end position="344"/>
    </location>
</feature>